<reference evidence="6 7" key="1">
    <citation type="submission" date="2021-05" db="EMBL/GenBank/DDBJ databases">
        <title>Fusibacter ferrireducens sp. nov., an anaerobic, sulfur- and Fe-reducing bacterium isolated from the mangrove sediment.</title>
        <authorList>
            <person name="Qiu D."/>
        </authorList>
    </citation>
    <scope>NUCLEOTIDE SEQUENCE [LARGE SCALE GENOMIC DNA]</scope>
    <source>
        <strain evidence="6 7">DSM 12116</strain>
    </source>
</reference>
<dbReference type="HAMAP" id="MF_01804">
    <property type="entry name" value="ScpB"/>
    <property type="match status" value="1"/>
</dbReference>
<dbReference type="Gene3D" id="1.10.10.10">
    <property type="entry name" value="Winged helix-like DNA-binding domain superfamily/Winged helix DNA-binding domain"/>
    <property type="match status" value="2"/>
</dbReference>
<keyword evidence="7" id="KW-1185">Reference proteome</keyword>
<evidence type="ECO:0000256" key="1">
    <source>
        <dbReference type="ARBA" id="ARBA00022490"/>
    </source>
</evidence>
<name>A0ABS5PNE4_9FIRM</name>
<organism evidence="6 7">
    <name type="scientific">Fusibacter paucivorans</name>
    <dbReference type="NCBI Taxonomy" id="76009"/>
    <lineage>
        <taxon>Bacteria</taxon>
        <taxon>Bacillati</taxon>
        <taxon>Bacillota</taxon>
        <taxon>Clostridia</taxon>
        <taxon>Eubacteriales</taxon>
        <taxon>Eubacteriales Family XII. Incertae Sedis</taxon>
        <taxon>Fusibacter</taxon>
    </lineage>
</organism>
<comment type="subcellular location">
    <subcellularLocation>
        <location evidence="5">Cytoplasm</location>
    </subcellularLocation>
    <text evidence="5">Associated with two foci at the outer edges of the nucleoid region in young cells, and at four foci within both cell halves in older cells.</text>
</comment>
<comment type="caution">
    <text evidence="6">The sequence shown here is derived from an EMBL/GenBank/DDBJ whole genome shotgun (WGS) entry which is preliminary data.</text>
</comment>
<keyword evidence="1 5" id="KW-0963">Cytoplasm</keyword>
<evidence type="ECO:0000256" key="3">
    <source>
        <dbReference type="ARBA" id="ARBA00022829"/>
    </source>
</evidence>
<sequence>MQIEIGKNLEISADDREKMSAIESVLFVWGEPLSLSRIAKILEIKPAHAERLLEEMQRIAEAERRGIQILEVDKHYQLCTRKENYAYIETLCQTSKSRGLSNSALEVLTIVAYKQPITKLDIEQVRGVNSDAALQSLAERGLVDIVGRLERIGRPHLYGTTQLFLKTFGFKTISELPTLDAFETFQAFETEKEADDAPDQIDET</sequence>
<dbReference type="RefSeq" id="WP_213236545.1">
    <property type="nucleotide sequence ID" value="NZ_JAHBCL010000012.1"/>
</dbReference>
<accession>A0ABS5PNE4</accession>
<evidence type="ECO:0000256" key="5">
    <source>
        <dbReference type="HAMAP-Rule" id="MF_01804"/>
    </source>
</evidence>
<dbReference type="NCBIfam" id="TIGR00281">
    <property type="entry name" value="SMC-Scp complex subunit ScpB"/>
    <property type="match status" value="1"/>
</dbReference>
<dbReference type="InterPro" id="IPR036388">
    <property type="entry name" value="WH-like_DNA-bd_sf"/>
</dbReference>
<keyword evidence="4 5" id="KW-0131">Cell cycle</keyword>
<gene>
    <name evidence="5 6" type="primary">scpB</name>
    <name evidence="6" type="ORF">KHM83_08350</name>
</gene>
<comment type="subunit">
    <text evidence="5">Homodimer. Homodimerization may be required to stabilize the binding of ScpA to the Smc head domains. Component of a cohesin-like complex composed of ScpA, ScpB and the Smc homodimer, in which ScpA and ScpB bind to the head domain of Smc. The presence of the three proteins is required for the association of the complex with DNA.</text>
</comment>
<dbReference type="InterPro" id="IPR005234">
    <property type="entry name" value="ScpB_csome_segregation"/>
</dbReference>
<evidence type="ECO:0000256" key="4">
    <source>
        <dbReference type="ARBA" id="ARBA00023306"/>
    </source>
</evidence>
<dbReference type="Pfam" id="PF04079">
    <property type="entry name" value="SMC_ScpB"/>
    <property type="match status" value="1"/>
</dbReference>
<dbReference type="PANTHER" id="PTHR34298">
    <property type="entry name" value="SEGREGATION AND CONDENSATION PROTEIN B"/>
    <property type="match status" value="1"/>
</dbReference>
<evidence type="ECO:0000313" key="7">
    <source>
        <dbReference type="Proteomes" id="UP000746471"/>
    </source>
</evidence>
<protein>
    <recommendedName>
        <fullName evidence="5">Segregation and condensation protein B</fullName>
    </recommendedName>
</protein>
<evidence type="ECO:0000256" key="2">
    <source>
        <dbReference type="ARBA" id="ARBA00022618"/>
    </source>
</evidence>
<dbReference type="PANTHER" id="PTHR34298:SF2">
    <property type="entry name" value="SEGREGATION AND CONDENSATION PROTEIN B"/>
    <property type="match status" value="1"/>
</dbReference>
<dbReference type="SUPFAM" id="SSF46785">
    <property type="entry name" value="Winged helix' DNA-binding domain"/>
    <property type="match status" value="2"/>
</dbReference>
<dbReference type="PIRSF" id="PIRSF019345">
    <property type="entry name" value="ScpB"/>
    <property type="match status" value="1"/>
</dbReference>
<keyword evidence="3 5" id="KW-0159">Chromosome partition</keyword>
<comment type="similarity">
    <text evidence="5">Belongs to the ScpB family.</text>
</comment>
<evidence type="ECO:0000313" key="6">
    <source>
        <dbReference type="EMBL" id="MBS7526685.1"/>
    </source>
</evidence>
<dbReference type="InterPro" id="IPR036390">
    <property type="entry name" value="WH_DNA-bd_sf"/>
</dbReference>
<comment type="function">
    <text evidence="5">Participates in chromosomal partition during cell division. May act via the formation of a condensin-like complex containing Smc and ScpA that pull DNA away from mid-cell into both cell halves.</text>
</comment>
<dbReference type="EMBL" id="JAHBCL010000012">
    <property type="protein sequence ID" value="MBS7526685.1"/>
    <property type="molecule type" value="Genomic_DNA"/>
</dbReference>
<proteinExistence type="inferred from homology"/>
<dbReference type="Proteomes" id="UP000746471">
    <property type="component" value="Unassembled WGS sequence"/>
</dbReference>
<keyword evidence="2 5" id="KW-0132">Cell division</keyword>